<name>A0AAV1C9H6_OLDCO</name>
<feature type="transmembrane region" description="Helical" evidence="7">
    <location>
        <begin position="65"/>
        <end position="82"/>
    </location>
</feature>
<evidence type="ECO:0000256" key="5">
    <source>
        <dbReference type="ARBA" id="ARBA00022989"/>
    </source>
</evidence>
<dbReference type="AlphaFoldDB" id="A0AAV1C9H6"/>
<dbReference type="Pfam" id="PF07086">
    <property type="entry name" value="Jagunal"/>
    <property type="match status" value="1"/>
</dbReference>
<keyword evidence="3 7" id="KW-0812">Transmembrane</keyword>
<keyword evidence="5 7" id="KW-1133">Transmembrane helix</keyword>
<dbReference type="GO" id="GO:0005789">
    <property type="term" value="C:endoplasmic reticulum membrane"/>
    <property type="evidence" value="ECO:0007669"/>
    <property type="project" value="UniProtKB-SubCell"/>
</dbReference>
<sequence>MSAQGRPSGTDGSDFSYRMVVDSRYTKVTKYKRQLAILFVIQTILQSLVVLLSLPLKISGRVEDADIISSFLCLMSIFQYLLGFEGRRRSREKFLWIFLVLSSMAAPFAILAFSKNSYVLQVMKDFGSWKSSPVDLIKPAALLSGNVVRAFMISTGKSLIHNMSPPKKKVA</sequence>
<feature type="transmembrane region" description="Helical" evidence="7">
    <location>
        <begin position="94"/>
        <end position="113"/>
    </location>
</feature>
<dbReference type="Proteomes" id="UP001161247">
    <property type="component" value="Chromosome 1"/>
</dbReference>
<comment type="similarity">
    <text evidence="2">Belongs to the jagunal family.</text>
</comment>
<reference evidence="8" key="1">
    <citation type="submission" date="2023-03" db="EMBL/GenBank/DDBJ databases">
        <authorList>
            <person name="Julca I."/>
        </authorList>
    </citation>
    <scope>NUCLEOTIDE SEQUENCE</scope>
</reference>
<evidence type="ECO:0000256" key="2">
    <source>
        <dbReference type="ARBA" id="ARBA00008462"/>
    </source>
</evidence>
<proteinExistence type="inferred from homology"/>
<dbReference type="InterPro" id="IPR009787">
    <property type="entry name" value="Jagunal"/>
</dbReference>
<dbReference type="GO" id="GO:0007029">
    <property type="term" value="P:endoplasmic reticulum organization"/>
    <property type="evidence" value="ECO:0007669"/>
    <property type="project" value="InterPro"/>
</dbReference>
<evidence type="ECO:0000256" key="7">
    <source>
        <dbReference type="SAM" id="Phobius"/>
    </source>
</evidence>
<dbReference type="GO" id="GO:0016192">
    <property type="term" value="P:vesicle-mediated transport"/>
    <property type="evidence" value="ECO:0007669"/>
    <property type="project" value="TreeGrafter"/>
</dbReference>
<gene>
    <name evidence="8" type="ORF">OLC1_LOCUS3826</name>
</gene>
<dbReference type="PANTHER" id="PTHR20955">
    <property type="entry name" value="PROTEIN JAGUNAL HOMOLOG 1"/>
    <property type="match status" value="1"/>
</dbReference>
<evidence type="ECO:0000256" key="6">
    <source>
        <dbReference type="ARBA" id="ARBA00023136"/>
    </source>
</evidence>
<organism evidence="8 9">
    <name type="scientific">Oldenlandia corymbosa var. corymbosa</name>
    <dbReference type="NCBI Taxonomy" id="529605"/>
    <lineage>
        <taxon>Eukaryota</taxon>
        <taxon>Viridiplantae</taxon>
        <taxon>Streptophyta</taxon>
        <taxon>Embryophyta</taxon>
        <taxon>Tracheophyta</taxon>
        <taxon>Spermatophyta</taxon>
        <taxon>Magnoliopsida</taxon>
        <taxon>eudicotyledons</taxon>
        <taxon>Gunneridae</taxon>
        <taxon>Pentapetalae</taxon>
        <taxon>asterids</taxon>
        <taxon>lamiids</taxon>
        <taxon>Gentianales</taxon>
        <taxon>Rubiaceae</taxon>
        <taxon>Rubioideae</taxon>
        <taxon>Spermacoceae</taxon>
        <taxon>Hedyotis-Oldenlandia complex</taxon>
        <taxon>Oldenlandia</taxon>
    </lineage>
</organism>
<evidence type="ECO:0000256" key="1">
    <source>
        <dbReference type="ARBA" id="ARBA00004477"/>
    </source>
</evidence>
<protein>
    <submittedName>
        <fullName evidence="8">OLC1v1027209C1</fullName>
    </submittedName>
</protein>
<evidence type="ECO:0000313" key="9">
    <source>
        <dbReference type="Proteomes" id="UP001161247"/>
    </source>
</evidence>
<evidence type="ECO:0000256" key="4">
    <source>
        <dbReference type="ARBA" id="ARBA00022824"/>
    </source>
</evidence>
<keyword evidence="6 7" id="KW-0472">Membrane</keyword>
<evidence type="ECO:0000256" key="3">
    <source>
        <dbReference type="ARBA" id="ARBA00022692"/>
    </source>
</evidence>
<keyword evidence="4" id="KW-0256">Endoplasmic reticulum</keyword>
<comment type="subcellular location">
    <subcellularLocation>
        <location evidence="1">Endoplasmic reticulum membrane</location>
        <topology evidence="1">Multi-pass membrane protein</topology>
    </subcellularLocation>
</comment>
<keyword evidence="9" id="KW-1185">Reference proteome</keyword>
<feature type="transmembrane region" description="Helical" evidence="7">
    <location>
        <begin position="35"/>
        <end position="53"/>
    </location>
</feature>
<dbReference type="EMBL" id="OX459118">
    <property type="protein sequence ID" value="CAI9092062.1"/>
    <property type="molecule type" value="Genomic_DNA"/>
</dbReference>
<dbReference type="PANTHER" id="PTHR20955:SF1">
    <property type="entry name" value="PROTEIN JAGUNAL HOMOLOG 1"/>
    <property type="match status" value="1"/>
</dbReference>
<evidence type="ECO:0000313" key="8">
    <source>
        <dbReference type="EMBL" id="CAI9092062.1"/>
    </source>
</evidence>
<accession>A0AAV1C9H6</accession>